<dbReference type="EMBL" id="PQWO01000001">
    <property type="protein sequence ID" value="PZD75444.1"/>
    <property type="molecule type" value="Genomic_DNA"/>
</dbReference>
<sequence length="120" mass="12605">MQFIFTKLTSLLRVAKLVAVMLVCTLYIAANTSPALAFGGASSKPSDGAAQLDSIYQESKESANPDADPKSMKAVQAKAKKGLNEVQGRADMGKMYNPSNSEGSTVADDIQETAKSAMGK</sequence>
<feature type="signal peptide" evidence="2">
    <location>
        <begin position="1"/>
        <end position="37"/>
    </location>
</feature>
<evidence type="ECO:0000256" key="2">
    <source>
        <dbReference type="SAM" id="SignalP"/>
    </source>
</evidence>
<name>A0A2W1K205_9CYAN</name>
<gene>
    <name evidence="3" type="ORF">C1752_00317</name>
</gene>
<reference evidence="3 4" key="1">
    <citation type="journal article" date="2018" name="Sci. Rep.">
        <title>A novel species of the marine cyanobacterium Acaryochloris with a unique pigment content and lifestyle.</title>
        <authorList>
            <person name="Partensky F."/>
            <person name="Six C."/>
            <person name="Ratin M."/>
            <person name="Garczarek L."/>
            <person name="Vaulot D."/>
            <person name="Probert I."/>
            <person name="Calteau A."/>
            <person name="Gourvil P."/>
            <person name="Marie D."/>
            <person name="Grebert T."/>
            <person name="Bouchier C."/>
            <person name="Le Panse S."/>
            <person name="Gachenot M."/>
            <person name="Rodriguez F."/>
            <person name="Garrido J.L."/>
        </authorList>
    </citation>
    <scope>NUCLEOTIDE SEQUENCE [LARGE SCALE GENOMIC DNA]</scope>
    <source>
        <strain evidence="3 4">RCC1774</strain>
    </source>
</reference>
<dbReference type="OrthoDB" id="460499at2"/>
<evidence type="ECO:0008006" key="5">
    <source>
        <dbReference type="Google" id="ProtNLM"/>
    </source>
</evidence>
<organism evidence="3 4">
    <name type="scientific">Acaryochloris thomasi RCC1774</name>
    <dbReference type="NCBI Taxonomy" id="1764569"/>
    <lineage>
        <taxon>Bacteria</taxon>
        <taxon>Bacillati</taxon>
        <taxon>Cyanobacteriota</taxon>
        <taxon>Cyanophyceae</taxon>
        <taxon>Acaryochloridales</taxon>
        <taxon>Acaryochloridaceae</taxon>
        <taxon>Acaryochloris</taxon>
        <taxon>Acaryochloris thomasi</taxon>
    </lineage>
</organism>
<dbReference type="AlphaFoldDB" id="A0A2W1K205"/>
<evidence type="ECO:0000313" key="4">
    <source>
        <dbReference type="Proteomes" id="UP000248857"/>
    </source>
</evidence>
<dbReference type="Proteomes" id="UP000248857">
    <property type="component" value="Unassembled WGS sequence"/>
</dbReference>
<protein>
    <recommendedName>
        <fullName evidence="5">Low temperature-induced protein</fullName>
    </recommendedName>
</protein>
<keyword evidence="4" id="KW-1185">Reference proteome</keyword>
<accession>A0A2W1K205</accession>
<feature type="region of interest" description="Disordered" evidence="1">
    <location>
        <begin position="40"/>
        <end position="120"/>
    </location>
</feature>
<dbReference type="RefSeq" id="WP_110984296.1">
    <property type="nucleotide sequence ID" value="NZ_CAWNWM010000001.1"/>
</dbReference>
<evidence type="ECO:0000313" key="3">
    <source>
        <dbReference type="EMBL" id="PZD75444.1"/>
    </source>
</evidence>
<proteinExistence type="predicted"/>
<comment type="caution">
    <text evidence="3">The sequence shown here is derived from an EMBL/GenBank/DDBJ whole genome shotgun (WGS) entry which is preliminary data.</text>
</comment>
<evidence type="ECO:0000256" key="1">
    <source>
        <dbReference type="SAM" id="MobiDB-lite"/>
    </source>
</evidence>
<keyword evidence="2" id="KW-0732">Signal</keyword>
<feature type="compositionally biased region" description="Basic and acidic residues" evidence="1">
    <location>
        <begin position="58"/>
        <end position="71"/>
    </location>
</feature>
<feature type="chain" id="PRO_5015951456" description="Low temperature-induced protein" evidence="2">
    <location>
        <begin position="38"/>
        <end position="120"/>
    </location>
</feature>